<dbReference type="Pfam" id="PF13308">
    <property type="entry name" value="YARHG"/>
    <property type="match status" value="1"/>
</dbReference>
<feature type="domain" description="YARHG" evidence="2">
    <location>
        <begin position="9"/>
        <end position="85"/>
    </location>
</feature>
<dbReference type="AlphaFoldDB" id="A0A3A8EGA1"/>
<name>A0A3A8EGA1_9GAMM</name>
<dbReference type="Proteomes" id="UP000282388">
    <property type="component" value="Unassembled WGS sequence"/>
</dbReference>
<feature type="chain" id="PRO_5017266658" evidence="1">
    <location>
        <begin position="26"/>
        <end position="90"/>
    </location>
</feature>
<dbReference type="InterPro" id="IPR038434">
    <property type="entry name" value="YARHG_sf"/>
</dbReference>
<dbReference type="OrthoDB" id="6701859at2"/>
<dbReference type="SMART" id="SM01324">
    <property type="entry name" value="YARHG"/>
    <property type="match status" value="1"/>
</dbReference>
<gene>
    <name evidence="3" type="ORF">D7V32_01540</name>
</gene>
<comment type="caution">
    <text evidence="3">The sequence shown here is derived from an EMBL/GenBank/DDBJ whole genome shotgun (WGS) entry which is preliminary data.</text>
</comment>
<sequence length="90" mass="10161">MKKFMVAALTGLVTFIGATTGTAFASEQECQKLKNDHDVIYASKGFCFKDPEAKAKFGNDNCYTTKPKFSEKEQQRLDAIKERQKELNCK</sequence>
<accession>A0A3A8EGA1</accession>
<reference evidence="3 4" key="1">
    <citation type="submission" date="2018-09" db="EMBL/GenBank/DDBJ databases">
        <title>The draft genome of Acinetobacter spp. strains.</title>
        <authorList>
            <person name="Qin J."/>
            <person name="Feng Y."/>
            <person name="Zong Z."/>
        </authorList>
    </citation>
    <scope>NUCLEOTIDE SEQUENCE [LARGE SCALE GENOMIC DNA]</scope>
    <source>
        <strain evidence="3 4">WCHAc060012</strain>
    </source>
</reference>
<dbReference type="EMBL" id="RAXV01000002">
    <property type="protein sequence ID" value="RKG33962.1"/>
    <property type="molecule type" value="Genomic_DNA"/>
</dbReference>
<evidence type="ECO:0000313" key="4">
    <source>
        <dbReference type="Proteomes" id="UP000282388"/>
    </source>
</evidence>
<evidence type="ECO:0000259" key="2">
    <source>
        <dbReference type="SMART" id="SM01324"/>
    </source>
</evidence>
<organism evidence="3 4">
    <name type="scientific">Acinetobacter tianfuensis</name>
    <dbReference type="NCBI Taxonomy" id="2419603"/>
    <lineage>
        <taxon>Bacteria</taxon>
        <taxon>Pseudomonadati</taxon>
        <taxon>Pseudomonadota</taxon>
        <taxon>Gammaproteobacteria</taxon>
        <taxon>Moraxellales</taxon>
        <taxon>Moraxellaceae</taxon>
        <taxon>Acinetobacter</taxon>
    </lineage>
</organism>
<protein>
    <submittedName>
        <fullName evidence="3">YARHG domain-containing protein</fullName>
    </submittedName>
</protein>
<dbReference type="RefSeq" id="WP_120401169.1">
    <property type="nucleotide sequence ID" value="NZ_RAXV01000002.1"/>
</dbReference>
<evidence type="ECO:0000313" key="3">
    <source>
        <dbReference type="EMBL" id="RKG33962.1"/>
    </source>
</evidence>
<dbReference type="Gene3D" id="1.20.58.1690">
    <property type="match status" value="1"/>
</dbReference>
<evidence type="ECO:0000256" key="1">
    <source>
        <dbReference type="SAM" id="SignalP"/>
    </source>
</evidence>
<keyword evidence="1" id="KW-0732">Signal</keyword>
<dbReference type="InterPro" id="IPR025582">
    <property type="entry name" value="YARHG_dom"/>
</dbReference>
<feature type="signal peptide" evidence="1">
    <location>
        <begin position="1"/>
        <end position="25"/>
    </location>
</feature>
<keyword evidence="4" id="KW-1185">Reference proteome</keyword>
<proteinExistence type="predicted"/>